<reference evidence="2 3" key="1">
    <citation type="submission" date="2018-08" db="EMBL/GenBank/DDBJ databases">
        <title>A genome reference for cultivated species of the human gut microbiota.</title>
        <authorList>
            <person name="Zou Y."/>
            <person name="Xue W."/>
            <person name="Luo G."/>
        </authorList>
    </citation>
    <scope>NUCLEOTIDE SEQUENCE [LARGE SCALE GENOMIC DNA]</scope>
    <source>
        <strain evidence="2 3">AM43-11</strain>
    </source>
</reference>
<evidence type="ECO:0000313" key="2">
    <source>
        <dbReference type="EMBL" id="RHA61486.1"/>
    </source>
</evidence>
<comment type="caution">
    <text evidence="2">The sequence shown here is derived from an EMBL/GenBank/DDBJ whole genome shotgun (WGS) entry which is preliminary data.</text>
</comment>
<proteinExistence type="predicted"/>
<evidence type="ECO:0000313" key="3">
    <source>
        <dbReference type="Proteomes" id="UP000284465"/>
    </source>
</evidence>
<dbReference type="AlphaFoldDB" id="A0A413SB55"/>
<gene>
    <name evidence="2" type="ORF">DW927_19220</name>
</gene>
<accession>A0A413SB55</accession>
<name>A0A413SB55_9FIRM</name>
<dbReference type="EMBL" id="QSFP01000040">
    <property type="protein sequence ID" value="RHA61486.1"/>
    <property type="molecule type" value="Genomic_DNA"/>
</dbReference>
<protein>
    <submittedName>
        <fullName evidence="2">Uncharacterized protein</fullName>
    </submittedName>
</protein>
<dbReference type="Proteomes" id="UP000284465">
    <property type="component" value="Unassembled WGS sequence"/>
</dbReference>
<sequence length="140" mass="16035">MIQMRKEYRSSNVRFCMDDENQRRTWEYLQSITRKEGSYGKILSDAFVQILDGNHAIEQEALQQNLSECVTEKMLSMQLSTLKRELLEEMESIYGNAIPAASQTGDHRDEMEQEAAGVPETDMSNAMMTMALAMGDWVPE</sequence>
<evidence type="ECO:0000256" key="1">
    <source>
        <dbReference type="SAM" id="MobiDB-lite"/>
    </source>
</evidence>
<feature type="region of interest" description="Disordered" evidence="1">
    <location>
        <begin position="100"/>
        <end position="123"/>
    </location>
</feature>
<organism evidence="2 3">
    <name type="scientific">Roseburia intestinalis</name>
    <dbReference type="NCBI Taxonomy" id="166486"/>
    <lineage>
        <taxon>Bacteria</taxon>
        <taxon>Bacillati</taxon>
        <taxon>Bacillota</taxon>
        <taxon>Clostridia</taxon>
        <taxon>Lachnospirales</taxon>
        <taxon>Lachnospiraceae</taxon>
        <taxon>Roseburia</taxon>
    </lineage>
</organism>